<dbReference type="GO" id="GO:0016491">
    <property type="term" value="F:oxidoreductase activity"/>
    <property type="evidence" value="ECO:0007669"/>
    <property type="project" value="UniProtKB-KW"/>
</dbReference>
<evidence type="ECO:0000313" key="3">
    <source>
        <dbReference type="EMBL" id="ABE55159.1"/>
    </source>
</evidence>
<dbReference type="Proteomes" id="UP000001982">
    <property type="component" value="Chromosome"/>
</dbReference>
<dbReference type="InterPro" id="IPR036291">
    <property type="entry name" value="NAD(P)-bd_dom_sf"/>
</dbReference>
<keyword evidence="2" id="KW-0560">Oxidoreductase</keyword>
<dbReference type="KEGG" id="sdn:Sden_1876"/>
<evidence type="ECO:0000256" key="2">
    <source>
        <dbReference type="ARBA" id="ARBA00023002"/>
    </source>
</evidence>
<sequence>MYLITGASSGLGAALSHEYAADGQQLYLTGRDEAKLSQVVDDVSRMNKGVTIQSKSAVLNDPSSVTALLDSLPHAPKTVIHCAGSGYFGALAEQTSEGIINLVNNNLTATLLLLSELVRRYQDEPTRVVIVLSTAALQAKAGESSYCAVKWAIKGLIESLRLELKGKPMSLIAVYPGGMATEFWQTSGKKLNTTGFMSAAEAASMIKQALLSSEHGYISDVTINRR</sequence>
<organism evidence="3 4">
    <name type="scientific">Shewanella denitrificans (strain OS217 / ATCC BAA-1090 / DSM 15013)</name>
    <dbReference type="NCBI Taxonomy" id="318161"/>
    <lineage>
        <taxon>Bacteria</taxon>
        <taxon>Pseudomonadati</taxon>
        <taxon>Pseudomonadota</taxon>
        <taxon>Gammaproteobacteria</taxon>
        <taxon>Alteromonadales</taxon>
        <taxon>Shewanellaceae</taxon>
        <taxon>Shewanella</taxon>
    </lineage>
</organism>
<accession>Q12N17</accession>
<name>Q12N17_SHEDO</name>
<dbReference type="Pfam" id="PF00106">
    <property type="entry name" value="adh_short"/>
    <property type="match status" value="1"/>
</dbReference>
<gene>
    <name evidence="3" type="ordered locus">Sden_1876</name>
</gene>
<comment type="similarity">
    <text evidence="1">Belongs to the short-chain dehydrogenases/reductases (SDR) family.</text>
</comment>
<dbReference type="SUPFAM" id="SSF51735">
    <property type="entry name" value="NAD(P)-binding Rossmann-fold domains"/>
    <property type="match status" value="1"/>
</dbReference>
<evidence type="ECO:0000256" key="1">
    <source>
        <dbReference type="ARBA" id="ARBA00006484"/>
    </source>
</evidence>
<dbReference type="RefSeq" id="WP_011496316.1">
    <property type="nucleotide sequence ID" value="NC_007954.1"/>
</dbReference>
<dbReference type="AlphaFoldDB" id="Q12N17"/>
<dbReference type="eggNOG" id="COG0300">
    <property type="taxonomic scope" value="Bacteria"/>
</dbReference>
<keyword evidence="4" id="KW-1185">Reference proteome</keyword>
<dbReference type="OrthoDB" id="3178062at2"/>
<dbReference type="PANTHER" id="PTHR42901">
    <property type="entry name" value="ALCOHOL DEHYDROGENASE"/>
    <property type="match status" value="1"/>
</dbReference>
<dbReference type="Gene3D" id="3.40.50.720">
    <property type="entry name" value="NAD(P)-binding Rossmann-like Domain"/>
    <property type="match status" value="1"/>
</dbReference>
<dbReference type="STRING" id="318161.Sden_1876"/>
<dbReference type="HOGENOM" id="CLU_010194_2_10_6"/>
<dbReference type="PANTHER" id="PTHR42901:SF1">
    <property type="entry name" value="ALCOHOL DEHYDROGENASE"/>
    <property type="match status" value="1"/>
</dbReference>
<dbReference type="PRINTS" id="PR00081">
    <property type="entry name" value="GDHRDH"/>
</dbReference>
<proteinExistence type="inferred from homology"/>
<reference evidence="3 4" key="1">
    <citation type="submission" date="2006-03" db="EMBL/GenBank/DDBJ databases">
        <title>Complete sequence of Shewanella denitrificans OS217.</title>
        <authorList>
            <consortium name="US DOE Joint Genome Institute"/>
            <person name="Copeland A."/>
            <person name="Lucas S."/>
            <person name="Lapidus A."/>
            <person name="Barry K."/>
            <person name="Detter J.C."/>
            <person name="Glavina del Rio T."/>
            <person name="Hammon N."/>
            <person name="Israni S."/>
            <person name="Dalin E."/>
            <person name="Tice H."/>
            <person name="Pitluck S."/>
            <person name="Brettin T."/>
            <person name="Bruce D."/>
            <person name="Han C."/>
            <person name="Tapia R."/>
            <person name="Gilna P."/>
            <person name="Kiss H."/>
            <person name="Schmutz J."/>
            <person name="Larimer F."/>
            <person name="Land M."/>
            <person name="Hauser L."/>
            <person name="Kyrpides N."/>
            <person name="Lykidis A."/>
            <person name="Richardson P."/>
        </authorList>
    </citation>
    <scope>NUCLEOTIDE SEQUENCE [LARGE SCALE GENOMIC DNA]</scope>
    <source>
        <strain evidence="4">OS217 / ATCC BAA-1090 / DSM 15013</strain>
    </source>
</reference>
<dbReference type="InterPro" id="IPR002347">
    <property type="entry name" value="SDR_fam"/>
</dbReference>
<evidence type="ECO:0000313" key="4">
    <source>
        <dbReference type="Proteomes" id="UP000001982"/>
    </source>
</evidence>
<dbReference type="EMBL" id="CP000302">
    <property type="protein sequence ID" value="ABE55159.1"/>
    <property type="molecule type" value="Genomic_DNA"/>
</dbReference>
<protein>
    <submittedName>
        <fullName evidence="3">Short-chain dehydrogenase/reductase SDR</fullName>
    </submittedName>
</protein>